<name>A0A375HF92_9BURK</name>
<evidence type="ECO:0000313" key="2">
    <source>
        <dbReference type="EMBL" id="SPD48930.1"/>
    </source>
</evidence>
<protein>
    <recommendedName>
        <fullName evidence="3">Transposase</fullName>
    </recommendedName>
</protein>
<evidence type="ECO:0008006" key="3">
    <source>
        <dbReference type="Google" id="ProtNLM"/>
    </source>
</evidence>
<gene>
    <name evidence="2" type="ORF">CBM2612_P0275</name>
</gene>
<sequence length="63" mass="7234">MAIAHKQRHDRVGEAIFQNMLLRELIEAMYAPFGRRSKLHWKPPDSLRPNPRSARASAGRPEA</sequence>
<evidence type="ECO:0000256" key="1">
    <source>
        <dbReference type="SAM" id="MobiDB-lite"/>
    </source>
</evidence>
<accession>A0A375HF92</accession>
<reference evidence="2" key="1">
    <citation type="submission" date="2018-01" db="EMBL/GenBank/DDBJ databases">
        <authorList>
            <person name="Gaut B.S."/>
            <person name="Morton B.R."/>
            <person name="Clegg M.T."/>
            <person name="Duvall M.R."/>
        </authorList>
    </citation>
    <scope>NUCLEOTIDE SEQUENCE</scope>
    <source>
        <strain evidence="2">Cupriavidus taiwanensis STM 8555</strain>
    </source>
</reference>
<keyword evidence="2" id="KW-0614">Plasmid</keyword>
<dbReference type="AlphaFoldDB" id="A0A375HF92"/>
<feature type="region of interest" description="Disordered" evidence="1">
    <location>
        <begin position="38"/>
        <end position="63"/>
    </location>
</feature>
<organism evidence="2">
    <name type="scientific">Cupriavidus taiwanensis</name>
    <dbReference type="NCBI Taxonomy" id="164546"/>
    <lineage>
        <taxon>Bacteria</taxon>
        <taxon>Pseudomonadati</taxon>
        <taxon>Pseudomonadota</taxon>
        <taxon>Betaproteobacteria</taxon>
        <taxon>Burkholderiales</taxon>
        <taxon>Burkholderiaceae</taxon>
        <taxon>Cupriavidus</taxon>
    </lineage>
</organism>
<proteinExistence type="predicted"/>
<geneLocation type="plasmid" evidence="2">
    <name>I</name>
</geneLocation>
<dbReference type="EMBL" id="LT984809">
    <property type="protein sequence ID" value="SPD48930.1"/>
    <property type="molecule type" value="Genomic_DNA"/>
</dbReference>